<keyword evidence="10" id="KW-1185">Reference proteome</keyword>
<keyword evidence="4" id="KW-0393">Immunoglobulin domain</keyword>
<evidence type="ECO:0000256" key="1">
    <source>
        <dbReference type="ARBA" id="ARBA00008651"/>
    </source>
</evidence>
<protein>
    <recommendedName>
        <fullName evidence="2">non-specific serine/threonine protein kinase</fullName>
        <ecNumber evidence="2">2.7.11.1</ecNumber>
    </recommendedName>
</protein>
<keyword evidence="9" id="KW-0808">Transferase</keyword>
<feature type="domain" description="Ig-like" evidence="8">
    <location>
        <begin position="30"/>
        <end position="121"/>
    </location>
</feature>
<feature type="non-terminal residue" evidence="9">
    <location>
        <position position="1"/>
    </location>
</feature>
<dbReference type="Proteomes" id="UP000010552">
    <property type="component" value="Unassembled WGS sequence"/>
</dbReference>
<dbReference type="PROSITE" id="PS50835">
    <property type="entry name" value="IG_LIKE"/>
    <property type="match status" value="1"/>
</dbReference>
<dbReference type="AlphaFoldDB" id="L5L4D7"/>
<dbReference type="EMBL" id="KB030332">
    <property type="protein sequence ID" value="ELK18300.1"/>
    <property type="molecule type" value="Genomic_DNA"/>
</dbReference>
<feature type="compositionally biased region" description="Basic and acidic residues" evidence="7">
    <location>
        <begin position="261"/>
        <end position="295"/>
    </location>
</feature>
<comment type="catalytic activity">
    <reaction evidence="6">
        <text>L-seryl-[protein] + ATP = O-phospho-L-seryl-[protein] + ADP + H(+)</text>
        <dbReference type="Rhea" id="RHEA:17989"/>
        <dbReference type="Rhea" id="RHEA-COMP:9863"/>
        <dbReference type="Rhea" id="RHEA-COMP:11604"/>
        <dbReference type="ChEBI" id="CHEBI:15378"/>
        <dbReference type="ChEBI" id="CHEBI:29999"/>
        <dbReference type="ChEBI" id="CHEBI:30616"/>
        <dbReference type="ChEBI" id="CHEBI:83421"/>
        <dbReference type="ChEBI" id="CHEBI:456216"/>
        <dbReference type="EC" id="2.7.11.1"/>
    </reaction>
</comment>
<evidence type="ECO:0000313" key="10">
    <source>
        <dbReference type="Proteomes" id="UP000010552"/>
    </source>
</evidence>
<dbReference type="InParanoid" id="L5L4D7"/>
<evidence type="ECO:0000256" key="7">
    <source>
        <dbReference type="SAM" id="MobiDB-lite"/>
    </source>
</evidence>
<dbReference type="SMART" id="SM00408">
    <property type="entry name" value="IGc2"/>
    <property type="match status" value="1"/>
</dbReference>
<dbReference type="EC" id="2.7.11.1" evidence="2"/>
<reference evidence="10" key="1">
    <citation type="journal article" date="2013" name="Science">
        <title>Comparative analysis of bat genomes provides insight into the evolution of flight and immunity.</title>
        <authorList>
            <person name="Zhang G."/>
            <person name="Cowled C."/>
            <person name="Shi Z."/>
            <person name="Huang Z."/>
            <person name="Bishop-Lilly K.A."/>
            <person name="Fang X."/>
            <person name="Wynne J.W."/>
            <person name="Xiong Z."/>
            <person name="Baker M.L."/>
            <person name="Zhao W."/>
            <person name="Tachedjian M."/>
            <person name="Zhu Y."/>
            <person name="Zhou P."/>
            <person name="Jiang X."/>
            <person name="Ng J."/>
            <person name="Yang L."/>
            <person name="Wu L."/>
            <person name="Xiao J."/>
            <person name="Feng Y."/>
            <person name="Chen Y."/>
            <person name="Sun X."/>
            <person name="Zhang Y."/>
            <person name="Marsh G.A."/>
            <person name="Crameri G."/>
            <person name="Broder C.C."/>
            <person name="Frey K.G."/>
            <person name="Wang L.F."/>
            <person name="Wang J."/>
        </authorList>
    </citation>
    <scope>NUCLEOTIDE SEQUENCE [LARGE SCALE GENOMIC DNA]</scope>
</reference>
<feature type="compositionally biased region" description="Polar residues" evidence="7">
    <location>
        <begin position="423"/>
        <end position="434"/>
    </location>
</feature>
<comment type="similarity">
    <text evidence="1">Belongs to the protein kinase superfamily. Alpha-type protein kinase family. ALPK subfamily.</text>
</comment>
<dbReference type="FunFam" id="2.60.40.10:FF:000069">
    <property type="entry name" value="Alpha-protein kinase 3"/>
    <property type="match status" value="1"/>
</dbReference>
<dbReference type="InterPro" id="IPR003599">
    <property type="entry name" value="Ig_sub"/>
</dbReference>
<evidence type="ECO:0000313" key="9">
    <source>
        <dbReference type="EMBL" id="ELK18300.1"/>
    </source>
</evidence>
<dbReference type="GO" id="GO:0004674">
    <property type="term" value="F:protein serine/threonine kinase activity"/>
    <property type="evidence" value="ECO:0007669"/>
    <property type="project" value="UniProtKB-EC"/>
</dbReference>
<dbReference type="GO" id="GO:0055013">
    <property type="term" value="P:cardiac muscle cell development"/>
    <property type="evidence" value="ECO:0007669"/>
    <property type="project" value="TreeGrafter"/>
</dbReference>
<proteinExistence type="inferred from homology"/>
<feature type="compositionally biased region" description="Polar residues" evidence="7">
    <location>
        <begin position="220"/>
        <end position="231"/>
    </location>
</feature>
<feature type="region of interest" description="Disordered" evidence="7">
    <location>
        <begin position="153"/>
        <end position="240"/>
    </location>
</feature>
<evidence type="ECO:0000256" key="2">
    <source>
        <dbReference type="ARBA" id="ARBA00012513"/>
    </source>
</evidence>
<keyword evidence="9" id="KW-0418">Kinase</keyword>
<dbReference type="Pfam" id="PF07679">
    <property type="entry name" value="I-set"/>
    <property type="match status" value="1"/>
</dbReference>
<evidence type="ECO:0000259" key="8">
    <source>
        <dbReference type="PROSITE" id="PS50835"/>
    </source>
</evidence>
<feature type="compositionally biased region" description="Basic and acidic residues" evidence="7">
    <location>
        <begin position="153"/>
        <end position="174"/>
    </location>
</feature>
<dbReference type="PANTHER" id="PTHR47091">
    <property type="entry name" value="ALPHA-PROTEIN KINASE 2-RELATED"/>
    <property type="match status" value="1"/>
</dbReference>
<organism evidence="9 10">
    <name type="scientific">Pteropus alecto</name>
    <name type="common">Black flying fox</name>
    <dbReference type="NCBI Taxonomy" id="9402"/>
    <lineage>
        <taxon>Eukaryota</taxon>
        <taxon>Metazoa</taxon>
        <taxon>Chordata</taxon>
        <taxon>Craniata</taxon>
        <taxon>Vertebrata</taxon>
        <taxon>Euteleostomi</taxon>
        <taxon>Mammalia</taxon>
        <taxon>Eutheria</taxon>
        <taxon>Laurasiatheria</taxon>
        <taxon>Chiroptera</taxon>
        <taxon>Yinpterochiroptera</taxon>
        <taxon>Pteropodoidea</taxon>
        <taxon>Pteropodidae</taxon>
        <taxon>Pteropodinae</taxon>
        <taxon>Pteropus</taxon>
    </lineage>
</organism>
<dbReference type="PANTHER" id="PTHR47091:SF1">
    <property type="entry name" value="ALPHA-PROTEIN KINASE 3"/>
    <property type="match status" value="1"/>
</dbReference>
<evidence type="ECO:0000256" key="6">
    <source>
        <dbReference type="ARBA" id="ARBA00048679"/>
    </source>
</evidence>
<dbReference type="SMART" id="SM00409">
    <property type="entry name" value="IG"/>
    <property type="match status" value="1"/>
</dbReference>
<feature type="compositionally biased region" description="Pro residues" evidence="7">
    <location>
        <begin position="394"/>
        <end position="405"/>
    </location>
</feature>
<evidence type="ECO:0000256" key="4">
    <source>
        <dbReference type="ARBA" id="ARBA00023319"/>
    </source>
</evidence>
<evidence type="ECO:0000256" key="5">
    <source>
        <dbReference type="ARBA" id="ARBA00047899"/>
    </source>
</evidence>
<dbReference type="InterPro" id="IPR013098">
    <property type="entry name" value="Ig_I-set"/>
</dbReference>
<dbReference type="InterPro" id="IPR003598">
    <property type="entry name" value="Ig_sub2"/>
</dbReference>
<dbReference type="InterPro" id="IPR036179">
    <property type="entry name" value="Ig-like_dom_sf"/>
</dbReference>
<dbReference type="SUPFAM" id="SSF48726">
    <property type="entry name" value="Immunoglobulin"/>
    <property type="match status" value="1"/>
</dbReference>
<comment type="catalytic activity">
    <reaction evidence="5">
        <text>L-threonyl-[protein] + ATP = O-phospho-L-threonyl-[protein] + ADP + H(+)</text>
        <dbReference type="Rhea" id="RHEA:46608"/>
        <dbReference type="Rhea" id="RHEA-COMP:11060"/>
        <dbReference type="Rhea" id="RHEA-COMP:11605"/>
        <dbReference type="ChEBI" id="CHEBI:15378"/>
        <dbReference type="ChEBI" id="CHEBI:30013"/>
        <dbReference type="ChEBI" id="CHEBI:30616"/>
        <dbReference type="ChEBI" id="CHEBI:61977"/>
        <dbReference type="ChEBI" id="CHEBI:456216"/>
        <dbReference type="EC" id="2.7.11.1"/>
    </reaction>
</comment>
<dbReference type="STRING" id="9402.L5L4D7"/>
<name>L5L4D7_PTEAL</name>
<gene>
    <name evidence="9" type="ORF">PAL_GLEAN10009527</name>
</gene>
<evidence type="ECO:0000256" key="3">
    <source>
        <dbReference type="ARBA" id="ARBA00022737"/>
    </source>
</evidence>
<dbReference type="Gene3D" id="2.60.40.10">
    <property type="entry name" value="Immunoglobulins"/>
    <property type="match status" value="1"/>
</dbReference>
<sequence length="530" mass="56909">SLSSSRLSHPSSGRSTFCSIIAQLTEETQPLFETTLKSRAVSEDSDVRFTCIVTGYPKPEVTWYKDDMELDRYCGLPKYKITHQGNRHTLQLFRCQEDDAAIYQASAQNSKGIVSCSGVLEVGTMTEYKIHQRWFAKLKHKAAAKMREIEQSWKHGKEAAGEADTLRKLSPDRFQRKRRLSGAEVPVPSAPTREAEDSTQVAWQEVGTESSQHPGLGLMNNFSSGEVTTNGDAAPENGEAGEHGLLTYICEAMELGSQRAPKKESGAKKKKKDEEPKPGLRKPELEKAALGDHSENCGPSTDKPDSCGTQRPMDTEQVHTQPRGRATRGPTSSRVDSTRKPASAMGSQDQAQNALPAAPHGEGVSHTPSGRAPGEMPSGKMPGEATGERGPTAPGQPTPSAPQPNRPFNRKRFAPPKPKVEPTANSKPDSSMSQAPGPGAQSLGKAPPEDSPQVPTPPARRRHGTRDSPLQGQAGYRTPGESFRGRWSGADLKPVSGICSLPSGPHTQSQEILASGVMSFSGLEGAAPCA</sequence>
<feature type="compositionally biased region" description="Polar residues" evidence="7">
    <location>
        <begin position="198"/>
        <end position="213"/>
    </location>
</feature>
<keyword evidence="3" id="KW-0677">Repeat</keyword>
<feature type="region of interest" description="Disordered" evidence="7">
    <location>
        <begin position="257"/>
        <end position="491"/>
    </location>
</feature>
<dbReference type="InterPro" id="IPR007110">
    <property type="entry name" value="Ig-like_dom"/>
</dbReference>
<accession>L5L4D7</accession>
<dbReference type="GO" id="GO:0005634">
    <property type="term" value="C:nucleus"/>
    <property type="evidence" value="ECO:0007669"/>
    <property type="project" value="TreeGrafter"/>
</dbReference>
<dbReference type="InterPro" id="IPR013783">
    <property type="entry name" value="Ig-like_fold"/>
</dbReference>